<dbReference type="PANTHER" id="PTHR30532:SF1">
    <property type="entry name" value="IRON(3+)-HYDROXAMATE-BINDING PROTEIN FHUD"/>
    <property type="match status" value="1"/>
</dbReference>
<dbReference type="PRINTS" id="PR01715">
    <property type="entry name" value="FERRIBNDNGPP"/>
</dbReference>
<proteinExistence type="inferred from homology"/>
<feature type="domain" description="Fe/B12 periplasmic-binding" evidence="6">
    <location>
        <begin position="26"/>
        <end position="289"/>
    </location>
</feature>
<dbReference type="GO" id="GO:1901678">
    <property type="term" value="P:iron coordination entity transport"/>
    <property type="evidence" value="ECO:0007669"/>
    <property type="project" value="UniProtKB-ARBA"/>
</dbReference>
<dbReference type="PANTHER" id="PTHR30532">
    <property type="entry name" value="IRON III DICITRATE-BINDING PERIPLASMIC PROTEIN"/>
    <property type="match status" value="1"/>
</dbReference>
<evidence type="ECO:0000256" key="2">
    <source>
        <dbReference type="ARBA" id="ARBA00008814"/>
    </source>
</evidence>
<dbReference type="CDD" id="cd01146">
    <property type="entry name" value="FhuD"/>
    <property type="match status" value="1"/>
</dbReference>
<comment type="caution">
    <text evidence="7">The sequence shown here is derived from an EMBL/GenBank/DDBJ whole genome shotgun (WGS) entry which is preliminary data.</text>
</comment>
<evidence type="ECO:0000256" key="4">
    <source>
        <dbReference type="ARBA" id="ARBA00022496"/>
    </source>
</evidence>
<evidence type="ECO:0000259" key="6">
    <source>
        <dbReference type="PROSITE" id="PS50983"/>
    </source>
</evidence>
<keyword evidence="3" id="KW-0813">Transport</keyword>
<protein>
    <submittedName>
        <fullName evidence="7">Iron-hydroxamate ABC transporter substrate-binding protein</fullName>
    </submittedName>
</protein>
<dbReference type="OrthoDB" id="6160519at2"/>
<dbReference type="Proteomes" id="UP000035909">
    <property type="component" value="Unassembled WGS sequence"/>
</dbReference>
<organism evidence="7 8">
    <name type="scientific">Photobacterium ganghwense</name>
    <dbReference type="NCBI Taxonomy" id="320778"/>
    <lineage>
        <taxon>Bacteria</taxon>
        <taxon>Pseudomonadati</taxon>
        <taxon>Pseudomonadota</taxon>
        <taxon>Gammaproteobacteria</taxon>
        <taxon>Vibrionales</taxon>
        <taxon>Vibrionaceae</taxon>
        <taxon>Photobacterium</taxon>
    </lineage>
</organism>
<gene>
    <name evidence="7" type="ORF">ABT57_16055</name>
</gene>
<name>A0A0J1H9V9_9GAMM</name>
<evidence type="ECO:0000313" key="8">
    <source>
        <dbReference type="Proteomes" id="UP000035909"/>
    </source>
</evidence>
<dbReference type="PROSITE" id="PS50983">
    <property type="entry name" value="FE_B12_PBP"/>
    <property type="match status" value="1"/>
</dbReference>
<keyword evidence="8" id="KW-1185">Reference proteome</keyword>
<dbReference type="SUPFAM" id="SSF53807">
    <property type="entry name" value="Helical backbone' metal receptor"/>
    <property type="match status" value="1"/>
</dbReference>
<sequence length="289" mass="31882">MSLPGVAAITVTDSRGQHELQTPPKRIVALNWDLAEQLLELDVVPVGVPNIKDYGEWVVKPAMPDGVDDLGTRAEPNMEKLAALKPDLILAATPQKDLIPRLESIAPVLYYSTYSKETNSAEMAIQNYRYIAEAVGKSTLAEQKLAAMDARFAELKTQLTTAFGEPLPKVAAMRFANKTSVYIYGENSTTEYALQKLGLQTALPQPATEWGIVQKRITDLQHVGNGYVLYFEPFNDAEALKKSVLWKAMPFVRLNHVNSVPSVWNYGGAMSIRYIGEGMAQSLLEIAPK</sequence>
<keyword evidence="5" id="KW-0732">Signal</keyword>
<comment type="similarity">
    <text evidence="2">Belongs to the bacterial solute-binding protein 8 family.</text>
</comment>
<dbReference type="EMBL" id="LDOU01000015">
    <property type="protein sequence ID" value="KLV08483.1"/>
    <property type="molecule type" value="Genomic_DNA"/>
</dbReference>
<evidence type="ECO:0000256" key="5">
    <source>
        <dbReference type="ARBA" id="ARBA00022729"/>
    </source>
</evidence>
<keyword evidence="4" id="KW-0408">Iron</keyword>
<dbReference type="PATRIC" id="fig|320778.3.peg.3488"/>
<dbReference type="Gene3D" id="3.40.50.1980">
    <property type="entry name" value="Nitrogenase molybdenum iron protein domain"/>
    <property type="match status" value="2"/>
</dbReference>
<dbReference type="InterPro" id="IPR051313">
    <property type="entry name" value="Bact_iron-sidero_bind"/>
</dbReference>
<accession>A0A0J1H9V9</accession>
<dbReference type="STRING" id="320778.ABT57_16055"/>
<comment type="subcellular location">
    <subcellularLocation>
        <location evidence="1">Cell envelope</location>
    </subcellularLocation>
</comment>
<dbReference type="GO" id="GO:0030288">
    <property type="term" value="C:outer membrane-bounded periplasmic space"/>
    <property type="evidence" value="ECO:0007669"/>
    <property type="project" value="TreeGrafter"/>
</dbReference>
<evidence type="ECO:0000313" key="7">
    <source>
        <dbReference type="EMBL" id="KLV08483.1"/>
    </source>
</evidence>
<dbReference type="Pfam" id="PF01497">
    <property type="entry name" value="Peripla_BP_2"/>
    <property type="match status" value="1"/>
</dbReference>
<keyword evidence="4" id="KW-0406">Ion transport</keyword>
<evidence type="ECO:0000256" key="3">
    <source>
        <dbReference type="ARBA" id="ARBA00022448"/>
    </source>
</evidence>
<evidence type="ECO:0000256" key="1">
    <source>
        <dbReference type="ARBA" id="ARBA00004196"/>
    </source>
</evidence>
<keyword evidence="4" id="KW-0410">Iron transport</keyword>
<dbReference type="InterPro" id="IPR002491">
    <property type="entry name" value="ABC_transptr_periplasmic_BD"/>
</dbReference>
<dbReference type="RefSeq" id="WP_047886402.1">
    <property type="nucleotide sequence ID" value="NZ_CP071326.1"/>
</dbReference>
<reference evidence="7 8" key="1">
    <citation type="submission" date="2015-05" db="EMBL/GenBank/DDBJ databases">
        <title>Photobacterium galathea sp. nov.</title>
        <authorList>
            <person name="Machado H."/>
            <person name="Gram L."/>
        </authorList>
    </citation>
    <scope>NUCLEOTIDE SEQUENCE [LARGE SCALE GENOMIC DNA]</scope>
    <source>
        <strain evidence="7 8">DSM 22954</strain>
    </source>
</reference>
<dbReference type="AlphaFoldDB" id="A0A0J1H9V9"/>